<evidence type="ECO:0000313" key="3">
    <source>
        <dbReference type="Proteomes" id="UP001374584"/>
    </source>
</evidence>
<evidence type="ECO:0000313" key="2">
    <source>
        <dbReference type="EMBL" id="KAK7333362.1"/>
    </source>
</evidence>
<dbReference type="AlphaFoldDB" id="A0AAN9QFI8"/>
<reference evidence="2 3" key="1">
    <citation type="submission" date="2024-01" db="EMBL/GenBank/DDBJ databases">
        <title>The genomes of 5 underutilized Papilionoideae crops provide insights into root nodulation and disease resistanc.</title>
        <authorList>
            <person name="Jiang F."/>
        </authorList>
    </citation>
    <scope>NUCLEOTIDE SEQUENCE [LARGE SCALE GENOMIC DNA]</scope>
    <source>
        <strain evidence="2">JINMINGXINNONG_FW02</strain>
        <tissue evidence="2">Leaves</tissue>
    </source>
</reference>
<organism evidence="2 3">
    <name type="scientific">Phaseolus coccineus</name>
    <name type="common">Scarlet runner bean</name>
    <name type="synonym">Phaseolus multiflorus</name>
    <dbReference type="NCBI Taxonomy" id="3886"/>
    <lineage>
        <taxon>Eukaryota</taxon>
        <taxon>Viridiplantae</taxon>
        <taxon>Streptophyta</taxon>
        <taxon>Embryophyta</taxon>
        <taxon>Tracheophyta</taxon>
        <taxon>Spermatophyta</taxon>
        <taxon>Magnoliopsida</taxon>
        <taxon>eudicotyledons</taxon>
        <taxon>Gunneridae</taxon>
        <taxon>Pentapetalae</taxon>
        <taxon>rosids</taxon>
        <taxon>fabids</taxon>
        <taxon>Fabales</taxon>
        <taxon>Fabaceae</taxon>
        <taxon>Papilionoideae</taxon>
        <taxon>50 kb inversion clade</taxon>
        <taxon>NPAAA clade</taxon>
        <taxon>indigoferoid/millettioid clade</taxon>
        <taxon>Phaseoleae</taxon>
        <taxon>Phaseolus</taxon>
    </lineage>
</organism>
<protein>
    <submittedName>
        <fullName evidence="2">Uncharacterized protein</fullName>
    </submittedName>
</protein>
<sequence length="75" mass="8203">MALSLLHVKLNCCSQQKLVQNLKFSAWCGLPRTFKLRWIRWPAEGDDASGGFGKGKRNGSVCLGGNEQGPLDQKG</sequence>
<feature type="region of interest" description="Disordered" evidence="1">
    <location>
        <begin position="50"/>
        <end position="75"/>
    </location>
</feature>
<dbReference type="EMBL" id="JAYMYR010000011">
    <property type="protein sequence ID" value="KAK7333362.1"/>
    <property type="molecule type" value="Genomic_DNA"/>
</dbReference>
<accession>A0AAN9QFI8</accession>
<name>A0AAN9QFI8_PHACN</name>
<proteinExistence type="predicted"/>
<evidence type="ECO:0000256" key="1">
    <source>
        <dbReference type="SAM" id="MobiDB-lite"/>
    </source>
</evidence>
<keyword evidence="3" id="KW-1185">Reference proteome</keyword>
<comment type="caution">
    <text evidence="2">The sequence shown here is derived from an EMBL/GenBank/DDBJ whole genome shotgun (WGS) entry which is preliminary data.</text>
</comment>
<gene>
    <name evidence="2" type="ORF">VNO80_30130</name>
</gene>
<dbReference type="Proteomes" id="UP001374584">
    <property type="component" value="Unassembled WGS sequence"/>
</dbReference>